<dbReference type="InterPro" id="IPR056304">
    <property type="entry name" value="Lip-like_C"/>
</dbReference>
<name>A0A507FNE0_9FUNG</name>
<dbReference type="GO" id="GO:0016787">
    <property type="term" value="F:hydrolase activity"/>
    <property type="evidence" value="ECO:0007669"/>
    <property type="project" value="UniProtKB-KW"/>
</dbReference>
<dbReference type="PANTHER" id="PTHR34043">
    <property type="entry name" value="ALPHA/BETA-HYDROLASES SUPERFAMILY PROTEIN"/>
    <property type="match status" value="1"/>
</dbReference>
<dbReference type="Proteomes" id="UP000320333">
    <property type="component" value="Unassembled WGS sequence"/>
</dbReference>
<keyword evidence="5" id="KW-0443">Lipid metabolism</keyword>
<protein>
    <recommendedName>
        <fullName evidence="7">Lipase-like C-terminal domain-containing protein</fullName>
    </recommendedName>
</protein>
<dbReference type="GO" id="GO:0005576">
    <property type="term" value="C:extracellular region"/>
    <property type="evidence" value="ECO:0007669"/>
    <property type="project" value="UniProtKB-SubCell"/>
</dbReference>
<reference evidence="8 9" key="1">
    <citation type="journal article" date="2019" name="Sci. Rep.">
        <title>Comparative genomics of chytrid fungi reveal insights into the obligate biotrophic and pathogenic lifestyle of Synchytrium endobioticum.</title>
        <authorList>
            <person name="van de Vossenberg B.T.L.H."/>
            <person name="Warris S."/>
            <person name="Nguyen H.D.T."/>
            <person name="van Gent-Pelzer M.P.E."/>
            <person name="Joly D.L."/>
            <person name="van de Geest H.C."/>
            <person name="Bonants P.J.M."/>
            <person name="Smith D.S."/>
            <person name="Levesque C.A."/>
            <person name="van der Lee T.A.J."/>
        </authorList>
    </citation>
    <scope>NUCLEOTIDE SEQUENCE [LARGE SCALE GENOMIC DNA]</scope>
    <source>
        <strain evidence="8 9">CBS 675.73</strain>
    </source>
</reference>
<dbReference type="EMBL" id="QEAP01000034">
    <property type="protein sequence ID" value="TPX76846.1"/>
    <property type="molecule type" value="Genomic_DNA"/>
</dbReference>
<feature type="chain" id="PRO_5021359208" description="Lipase-like C-terminal domain-containing protein" evidence="6">
    <location>
        <begin position="19"/>
        <end position="453"/>
    </location>
</feature>
<gene>
    <name evidence="8" type="ORF">CcCBS67573_g01871</name>
</gene>
<dbReference type="InterPro" id="IPR029058">
    <property type="entry name" value="AB_hydrolase_fold"/>
</dbReference>
<evidence type="ECO:0000259" key="7">
    <source>
        <dbReference type="Pfam" id="PF24708"/>
    </source>
</evidence>
<sequence length="453" mass="49140">MIKLLLLHILLLCRLAAASPAVDQTSLLAHRWNTQGSNYPTVFLHGILGWGEAAPLFGSVYYFGGACQNIVSDLREQGHTVVAPNLGPLSSNWERTCEAFAQLVGAQTDYGIARSNRFRHNRYGLDYSGTALLPGFASNFYGDTAESGRIEKINLVGHSLGGSTARFLTHLLTFGSQEEMDACASAGVECSPLFWTNKTRPLVNGVFAVSGVHQGSVVDDFLHTNGGLLTLVKGLTSTIVGVNNINNEDVIWNLQLDHYGLIQKEDEDFFQFMNRICESEWFLSDSTAVYDLSVAAHDTPLLTFVQNSPTTTYFSAAGVTTRYILGVAVATLQTNLFLAPFANLIGSYSNDSLAVLGTYSKEDWRQNDGMVMLASSRGPKSGFRDFQMDIQADSEAALVESAPTTAPVKGVYNYVGVLDGLDHADVVAVMDVVPGRVDSLYRNILKVLNALAP</sequence>
<evidence type="ECO:0000256" key="3">
    <source>
        <dbReference type="ARBA" id="ARBA00022729"/>
    </source>
</evidence>
<dbReference type="AlphaFoldDB" id="A0A507FNE0"/>
<keyword evidence="9" id="KW-1185">Reference proteome</keyword>
<proteinExistence type="predicted"/>
<comment type="subcellular location">
    <subcellularLocation>
        <location evidence="1">Secreted</location>
    </subcellularLocation>
</comment>
<dbReference type="GO" id="GO:0006629">
    <property type="term" value="P:lipid metabolic process"/>
    <property type="evidence" value="ECO:0007669"/>
    <property type="project" value="UniProtKB-KW"/>
</dbReference>
<dbReference type="Gene3D" id="3.40.50.1820">
    <property type="entry name" value="alpha/beta hydrolase"/>
    <property type="match status" value="1"/>
</dbReference>
<accession>A0A507FNE0</accession>
<evidence type="ECO:0000313" key="8">
    <source>
        <dbReference type="EMBL" id="TPX76846.1"/>
    </source>
</evidence>
<evidence type="ECO:0000313" key="9">
    <source>
        <dbReference type="Proteomes" id="UP000320333"/>
    </source>
</evidence>
<evidence type="ECO:0000256" key="6">
    <source>
        <dbReference type="SAM" id="SignalP"/>
    </source>
</evidence>
<keyword evidence="4" id="KW-0378">Hydrolase</keyword>
<keyword evidence="3 6" id="KW-0732">Signal</keyword>
<keyword evidence="2" id="KW-0964">Secreted</keyword>
<feature type="domain" description="Lipase-like C-terminal" evidence="7">
    <location>
        <begin position="38"/>
        <end position="427"/>
    </location>
</feature>
<dbReference type="OrthoDB" id="206848at2759"/>
<evidence type="ECO:0000256" key="4">
    <source>
        <dbReference type="ARBA" id="ARBA00022801"/>
    </source>
</evidence>
<evidence type="ECO:0000256" key="5">
    <source>
        <dbReference type="ARBA" id="ARBA00023098"/>
    </source>
</evidence>
<dbReference type="Pfam" id="PF24708">
    <property type="entry name" value="Lip_C"/>
    <property type="match status" value="1"/>
</dbReference>
<dbReference type="PANTHER" id="PTHR34043:SF3">
    <property type="entry name" value="ALPHA_BETA-HYDROLASES SUPERFAMILY PROTEIN"/>
    <property type="match status" value="1"/>
</dbReference>
<evidence type="ECO:0000256" key="2">
    <source>
        <dbReference type="ARBA" id="ARBA00022525"/>
    </source>
</evidence>
<dbReference type="SUPFAM" id="SSF53474">
    <property type="entry name" value="alpha/beta-Hydrolases"/>
    <property type="match status" value="1"/>
</dbReference>
<feature type="signal peptide" evidence="6">
    <location>
        <begin position="1"/>
        <end position="18"/>
    </location>
</feature>
<organism evidence="8 9">
    <name type="scientific">Chytriomyces confervae</name>
    <dbReference type="NCBI Taxonomy" id="246404"/>
    <lineage>
        <taxon>Eukaryota</taxon>
        <taxon>Fungi</taxon>
        <taxon>Fungi incertae sedis</taxon>
        <taxon>Chytridiomycota</taxon>
        <taxon>Chytridiomycota incertae sedis</taxon>
        <taxon>Chytridiomycetes</taxon>
        <taxon>Chytridiales</taxon>
        <taxon>Chytriomycetaceae</taxon>
        <taxon>Chytriomyces</taxon>
    </lineage>
</organism>
<evidence type="ECO:0000256" key="1">
    <source>
        <dbReference type="ARBA" id="ARBA00004613"/>
    </source>
</evidence>
<comment type="caution">
    <text evidence="8">The sequence shown here is derived from an EMBL/GenBank/DDBJ whole genome shotgun (WGS) entry which is preliminary data.</text>
</comment>